<dbReference type="PANTHER" id="PTHR32089">
    <property type="entry name" value="METHYL-ACCEPTING CHEMOTAXIS PROTEIN MCPB"/>
    <property type="match status" value="1"/>
</dbReference>
<dbReference type="GO" id="GO:0019825">
    <property type="term" value="F:oxygen binding"/>
    <property type="evidence" value="ECO:0007669"/>
    <property type="project" value="InterPro"/>
</dbReference>
<sequence>MSLFSLIKFFKESQNDWMEQVGQLQVKVDVADSTIHDKMRMVQLTEQDLQVIKSIQPLVISHVNELVRGFYDTILQVQVLREKIEQHSSVDRLERTLEKHLIDLFEGNINEQFVENRVKVAKVHYKIGVETSWYMSAFQNLQQAMFLVICREFDQGSNKIDEIKQVTTAVNKLFSLEQQIVLEAYENETVAKMKEQFEVGKTEIRTKIMEISEGLVALAEETQASVEILSSHFNEVSGNSLASNEQSIIAEKKANDGQGQLNDMLHKIHSIEEYTNNMQKAINHLGQATSEITHVITIVKDIAEQTNLLALNSAIEAARAGEHGRGFAVVSQEVKKLAEQTKNSISQIDKLIANSDHYKQEVAQSLSQVIQAVKMGLEASGQTDVVFGQMVESIQQSSHTVMKVKNQMDELTRVVKEIEKASMNVALSAEQLNEAVATA</sequence>
<evidence type="ECO:0000313" key="5">
    <source>
        <dbReference type="Proteomes" id="UP001285636"/>
    </source>
</evidence>
<evidence type="ECO:0000256" key="1">
    <source>
        <dbReference type="ARBA" id="ARBA00023224"/>
    </source>
</evidence>
<dbReference type="InterPro" id="IPR009050">
    <property type="entry name" value="Globin-like_sf"/>
</dbReference>
<dbReference type="SUPFAM" id="SSF46458">
    <property type="entry name" value="Globin-like"/>
    <property type="match status" value="1"/>
</dbReference>
<dbReference type="CDD" id="cd01068">
    <property type="entry name" value="globin_sensor"/>
    <property type="match status" value="1"/>
</dbReference>
<dbReference type="SMART" id="SM00283">
    <property type="entry name" value="MA"/>
    <property type="match status" value="1"/>
</dbReference>
<dbReference type="Gene3D" id="1.10.287.950">
    <property type="entry name" value="Methyl-accepting chemotaxis protein"/>
    <property type="match status" value="1"/>
</dbReference>
<feature type="domain" description="Methyl-accepting transducer" evidence="3">
    <location>
        <begin position="220"/>
        <end position="433"/>
    </location>
</feature>
<dbReference type="InterPro" id="IPR044398">
    <property type="entry name" value="Globin-sensor_dom"/>
</dbReference>
<dbReference type="InterPro" id="IPR004089">
    <property type="entry name" value="MCPsignal_dom"/>
</dbReference>
<dbReference type="SUPFAM" id="SSF58104">
    <property type="entry name" value="Methyl-accepting chemotaxis protein (MCP) signaling domain"/>
    <property type="match status" value="1"/>
</dbReference>
<comment type="caution">
    <text evidence="4">The sequence shown here is derived from an EMBL/GenBank/DDBJ whole genome shotgun (WGS) entry which is preliminary data.</text>
</comment>
<dbReference type="RefSeq" id="WP_323465540.1">
    <property type="nucleotide sequence ID" value="NZ_CP144224.1"/>
</dbReference>
<protein>
    <submittedName>
        <fullName evidence="4">Globin-coupled sensor protein</fullName>
    </submittedName>
</protein>
<dbReference type="AlphaFoldDB" id="A0AAJ2NJX9"/>
<dbReference type="GO" id="GO:0020037">
    <property type="term" value="F:heme binding"/>
    <property type="evidence" value="ECO:0007669"/>
    <property type="project" value="InterPro"/>
</dbReference>
<dbReference type="InterPro" id="IPR012292">
    <property type="entry name" value="Globin/Proto"/>
</dbReference>
<dbReference type="EMBL" id="JAWJAY010000001">
    <property type="protein sequence ID" value="MDV2883611.1"/>
    <property type="molecule type" value="Genomic_DNA"/>
</dbReference>
<accession>A0AAJ2NJX9</accession>
<evidence type="ECO:0000256" key="2">
    <source>
        <dbReference type="PROSITE-ProRule" id="PRU00284"/>
    </source>
</evidence>
<dbReference type="Proteomes" id="UP001285636">
    <property type="component" value="Unassembled WGS sequence"/>
</dbReference>
<evidence type="ECO:0000259" key="3">
    <source>
        <dbReference type="PROSITE" id="PS50111"/>
    </source>
</evidence>
<dbReference type="Pfam" id="PF11563">
    <property type="entry name" value="Protoglobin"/>
    <property type="match status" value="1"/>
</dbReference>
<keyword evidence="1 2" id="KW-0807">Transducer</keyword>
<dbReference type="InterPro" id="IPR039379">
    <property type="entry name" value="Protoglobin_sensor_dom"/>
</dbReference>
<dbReference type="GO" id="GO:0007165">
    <property type="term" value="P:signal transduction"/>
    <property type="evidence" value="ECO:0007669"/>
    <property type="project" value="UniProtKB-KW"/>
</dbReference>
<name>A0AAJ2NJX9_ALKPS</name>
<proteinExistence type="predicted"/>
<reference evidence="4" key="1">
    <citation type="submission" date="2023-10" db="EMBL/GenBank/DDBJ databases">
        <title>Screening of Alkalihalophilus pseudofirmusBZ-TG-HK211 and Its Alleviation of Salt Stress on Rapeseed Growth.</title>
        <authorList>
            <person name="Zhao B."/>
            <person name="Guo T."/>
        </authorList>
    </citation>
    <scope>NUCLEOTIDE SEQUENCE</scope>
    <source>
        <strain evidence="4">BZ-TG-HK211</strain>
    </source>
</reference>
<dbReference type="PROSITE" id="PS50111">
    <property type="entry name" value="CHEMOTAXIS_TRANSDUC_2"/>
    <property type="match status" value="1"/>
</dbReference>
<dbReference type="PANTHER" id="PTHR32089:SF118">
    <property type="entry name" value="HEME-BASED AEROTACTIC TRANSDUCER HEMAT"/>
    <property type="match status" value="1"/>
</dbReference>
<evidence type="ECO:0000313" key="4">
    <source>
        <dbReference type="EMBL" id="MDV2883611.1"/>
    </source>
</evidence>
<dbReference type="GO" id="GO:0016020">
    <property type="term" value="C:membrane"/>
    <property type="evidence" value="ECO:0007669"/>
    <property type="project" value="InterPro"/>
</dbReference>
<organism evidence="4 5">
    <name type="scientific">Alkalihalophilus pseudofirmus</name>
    <name type="common">Bacillus pseudofirmus</name>
    <dbReference type="NCBI Taxonomy" id="79885"/>
    <lineage>
        <taxon>Bacteria</taxon>
        <taxon>Bacillati</taxon>
        <taxon>Bacillota</taxon>
        <taxon>Bacilli</taxon>
        <taxon>Bacillales</taxon>
        <taxon>Bacillaceae</taxon>
        <taxon>Alkalihalophilus</taxon>
    </lineage>
</organism>
<gene>
    <name evidence="4" type="ORF">RYX45_00360</name>
</gene>
<dbReference type="Pfam" id="PF00015">
    <property type="entry name" value="MCPsignal"/>
    <property type="match status" value="1"/>
</dbReference>
<dbReference type="Gene3D" id="1.10.490.10">
    <property type="entry name" value="Globins"/>
    <property type="match status" value="1"/>
</dbReference>